<evidence type="ECO:0000313" key="3">
    <source>
        <dbReference type="Proteomes" id="UP000299102"/>
    </source>
</evidence>
<evidence type="ECO:0000256" key="1">
    <source>
        <dbReference type="SAM" id="MobiDB-lite"/>
    </source>
</evidence>
<organism evidence="2 3">
    <name type="scientific">Eumeta variegata</name>
    <name type="common">Bagworm moth</name>
    <name type="synonym">Eumeta japonica</name>
    <dbReference type="NCBI Taxonomy" id="151549"/>
    <lineage>
        <taxon>Eukaryota</taxon>
        <taxon>Metazoa</taxon>
        <taxon>Ecdysozoa</taxon>
        <taxon>Arthropoda</taxon>
        <taxon>Hexapoda</taxon>
        <taxon>Insecta</taxon>
        <taxon>Pterygota</taxon>
        <taxon>Neoptera</taxon>
        <taxon>Endopterygota</taxon>
        <taxon>Lepidoptera</taxon>
        <taxon>Glossata</taxon>
        <taxon>Ditrysia</taxon>
        <taxon>Tineoidea</taxon>
        <taxon>Psychidae</taxon>
        <taxon>Oiketicinae</taxon>
        <taxon>Eumeta</taxon>
    </lineage>
</organism>
<dbReference type="EMBL" id="BGZK01000070">
    <property type="protein sequence ID" value="GBP15271.1"/>
    <property type="molecule type" value="Genomic_DNA"/>
</dbReference>
<feature type="region of interest" description="Disordered" evidence="1">
    <location>
        <begin position="52"/>
        <end position="80"/>
    </location>
</feature>
<name>A0A4C1TNM5_EUMVA</name>
<accession>A0A4C1TNM5</accession>
<gene>
    <name evidence="2" type="ORF">EVAR_92265_1</name>
</gene>
<proteinExistence type="predicted"/>
<keyword evidence="3" id="KW-1185">Reference proteome</keyword>
<dbReference type="Proteomes" id="UP000299102">
    <property type="component" value="Unassembled WGS sequence"/>
</dbReference>
<dbReference type="AlphaFoldDB" id="A0A4C1TNM5"/>
<sequence length="80" mass="9148">MEAVLLRRIRTFLRVPRAPCRRRGESLKRAVRFYGVWASSLAYRTTRVNSLQVGPQNKEAQKVHSIRSGPSDDARAPPEE</sequence>
<protein>
    <submittedName>
        <fullName evidence="2">Uncharacterized protein</fullName>
    </submittedName>
</protein>
<reference evidence="2 3" key="1">
    <citation type="journal article" date="2019" name="Commun. Biol.">
        <title>The bagworm genome reveals a unique fibroin gene that provides high tensile strength.</title>
        <authorList>
            <person name="Kono N."/>
            <person name="Nakamura H."/>
            <person name="Ohtoshi R."/>
            <person name="Tomita M."/>
            <person name="Numata K."/>
            <person name="Arakawa K."/>
        </authorList>
    </citation>
    <scope>NUCLEOTIDE SEQUENCE [LARGE SCALE GENOMIC DNA]</scope>
</reference>
<evidence type="ECO:0000313" key="2">
    <source>
        <dbReference type="EMBL" id="GBP15271.1"/>
    </source>
</evidence>
<feature type="compositionally biased region" description="Basic and acidic residues" evidence="1">
    <location>
        <begin position="70"/>
        <end position="80"/>
    </location>
</feature>
<comment type="caution">
    <text evidence="2">The sequence shown here is derived from an EMBL/GenBank/DDBJ whole genome shotgun (WGS) entry which is preliminary data.</text>
</comment>